<dbReference type="InterPro" id="IPR011042">
    <property type="entry name" value="6-blade_b-propeller_TolB-like"/>
</dbReference>
<feature type="non-terminal residue" evidence="1">
    <location>
        <position position="338"/>
    </location>
</feature>
<sequence length="338" mass="38875">PPRKDTRLELRPLQKLIREDTARFKNAILHRRFGKSMMAVDWLVDVCETSKDENPRCYFLAPTYRAAKAIAWQMFLDLTEGPVIVQDSRKPFLAWEVVRNQTSLMIPAIVDIRSRDVRELPAAGQISGMHQSKDGRFITYTETSPIKTTYDRQGGAEYALKVLDLETDSVRAIKDSVEQRINLNWNSTGDRFAYALKGNVFVQSIADTAVTNLTEEYRTPVSEDDSTKLSYSVMHWRPDDAQLLVRSKKGYHLLDPDTKAIELVYELPEDEDTAPTVNVVNWSPDGSHLYMTYSAKDRWERGLVRYDLSSRQTTDLVKDGNLYGGWRFTKDGRKIFYN</sequence>
<protein>
    <recommendedName>
        <fullName evidence="2">Dipeptidylpeptidase IV N-terminal domain-containing protein</fullName>
    </recommendedName>
</protein>
<dbReference type="AlphaFoldDB" id="A0A0F8WL45"/>
<name>A0A0F8WL45_9ZZZZ</name>
<proteinExistence type="predicted"/>
<dbReference type="SUPFAM" id="SSF82171">
    <property type="entry name" value="DPP6 N-terminal domain-like"/>
    <property type="match status" value="1"/>
</dbReference>
<evidence type="ECO:0008006" key="2">
    <source>
        <dbReference type="Google" id="ProtNLM"/>
    </source>
</evidence>
<comment type="caution">
    <text evidence="1">The sequence shown here is derived from an EMBL/GenBank/DDBJ whole genome shotgun (WGS) entry which is preliminary data.</text>
</comment>
<evidence type="ECO:0000313" key="1">
    <source>
        <dbReference type="EMBL" id="KKK48935.1"/>
    </source>
</evidence>
<accession>A0A0F8WL45</accession>
<organism evidence="1">
    <name type="scientific">marine sediment metagenome</name>
    <dbReference type="NCBI Taxonomy" id="412755"/>
    <lineage>
        <taxon>unclassified sequences</taxon>
        <taxon>metagenomes</taxon>
        <taxon>ecological metagenomes</taxon>
    </lineage>
</organism>
<reference evidence="1" key="1">
    <citation type="journal article" date="2015" name="Nature">
        <title>Complex archaea that bridge the gap between prokaryotes and eukaryotes.</title>
        <authorList>
            <person name="Spang A."/>
            <person name="Saw J.H."/>
            <person name="Jorgensen S.L."/>
            <person name="Zaremba-Niedzwiedzka K."/>
            <person name="Martijn J."/>
            <person name="Lind A.E."/>
            <person name="van Eijk R."/>
            <person name="Schleper C."/>
            <person name="Guy L."/>
            <person name="Ettema T.J."/>
        </authorList>
    </citation>
    <scope>NUCLEOTIDE SEQUENCE</scope>
</reference>
<dbReference type="Gene3D" id="2.120.10.30">
    <property type="entry name" value="TolB, C-terminal domain"/>
    <property type="match status" value="1"/>
</dbReference>
<feature type="non-terminal residue" evidence="1">
    <location>
        <position position="1"/>
    </location>
</feature>
<dbReference type="EMBL" id="LAZR01068816">
    <property type="protein sequence ID" value="KKK48935.1"/>
    <property type="molecule type" value="Genomic_DNA"/>
</dbReference>
<gene>
    <name evidence="1" type="ORF">LCGC14_3140130</name>
</gene>